<evidence type="ECO:0000256" key="4">
    <source>
        <dbReference type="ARBA" id="ARBA00022547"/>
    </source>
</evidence>
<dbReference type="EMBL" id="MH330332">
    <property type="protein sequence ID" value="AXP84541.1"/>
    <property type="molecule type" value="Genomic_DNA"/>
</dbReference>
<evidence type="ECO:0000313" key="13">
    <source>
        <dbReference type="EMBL" id="AXP84541.1"/>
    </source>
</evidence>
<protein>
    <recommendedName>
        <fullName evidence="11">ATP synthase subunit a</fullName>
    </recommendedName>
</protein>
<evidence type="ECO:0000256" key="2">
    <source>
        <dbReference type="ARBA" id="ARBA00006810"/>
    </source>
</evidence>
<feature type="transmembrane region" description="Helical" evidence="12">
    <location>
        <begin position="46"/>
        <end position="65"/>
    </location>
</feature>
<feature type="transmembrane region" description="Helical" evidence="12">
    <location>
        <begin position="160"/>
        <end position="179"/>
    </location>
</feature>
<feature type="transmembrane region" description="Helical" evidence="12">
    <location>
        <begin position="191"/>
        <end position="224"/>
    </location>
</feature>
<organism evidence="13">
    <name type="scientific">Perumytilus purpuratus</name>
    <name type="common">Mussel</name>
    <name type="synonym">Brachidontes purpuratus</name>
    <dbReference type="NCBI Taxonomy" id="390823"/>
    <lineage>
        <taxon>Eukaryota</taxon>
        <taxon>Metazoa</taxon>
        <taxon>Spiralia</taxon>
        <taxon>Lophotrochozoa</taxon>
        <taxon>Mollusca</taxon>
        <taxon>Bivalvia</taxon>
        <taxon>Autobranchia</taxon>
        <taxon>Pteriomorphia</taxon>
        <taxon>Mytilida</taxon>
        <taxon>Mytiloidea</taxon>
        <taxon>Mytilidae</taxon>
        <taxon>Brachidontinae</taxon>
        <taxon>Perumytilus</taxon>
    </lineage>
</organism>
<comment type="similarity">
    <text evidence="2">Belongs to the ATPase A chain family.</text>
</comment>
<dbReference type="CDD" id="cd00310">
    <property type="entry name" value="ATP-synt_Fo_a_6"/>
    <property type="match status" value="1"/>
</dbReference>
<name>A0A346KL23_PERPP</name>
<dbReference type="GO" id="GO:0045259">
    <property type="term" value="C:proton-transporting ATP synthase complex"/>
    <property type="evidence" value="ECO:0007669"/>
    <property type="project" value="UniProtKB-KW"/>
</dbReference>
<dbReference type="NCBIfam" id="TIGR01131">
    <property type="entry name" value="ATP_synt_6_or_A"/>
    <property type="match status" value="1"/>
</dbReference>
<keyword evidence="3" id="KW-0813">Transport</keyword>
<feature type="transmembrane region" description="Helical" evidence="12">
    <location>
        <begin position="20"/>
        <end position="39"/>
    </location>
</feature>
<feature type="transmembrane region" description="Helical" evidence="12">
    <location>
        <begin position="128"/>
        <end position="148"/>
    </location>
</feature>
<evidence type="ECO:0000256" key="6">
    <source>
        <dbReference type="ARBA" id="ARBA00022781"/>
    </source>
</evidence>
<proteinExistence type="inferred from homology"/>
<dbReference type="PANTHER" id="PTHR11410:SF0">
    <property type="entry name" value="ATP SYNTHASE SUBUNIT A"/>
    <property type="match status" value="1"/>
</dbReference>
<gene>
    <name evidence="13" type="primary">ATP6</name>
</gene>
<evidence type="ECO:0000256" key="5">
    <source>
        <dbReference type="ARBA" id="ARBA00022692"/>
    </source>
</evidence>
<geneLocation type="mitochondrion" evidence="13"/>
<dbReference type="Pfam" id="PF00119">
    <property type="entry name" value="ATP-synt_A"/>
    <property type="match status" value="1"/>
</dbReference>
<dbReference type="InterPro" id="IPR045083">
    <property type="entry name" value="ATP_synth_F0_asu_bact/mt"/>
</dbReference>
<keyword evidence="5 12" id="KW-0812">Transmembrane</keyword>
<keyword evidence="13" id="KW-0496">Mitochondrion</keyword>
<dbReference type="SUPFAM" id="SSF81336">
    <property type="entry name" value="F1F0 ATP synthase subunit A"/>
    <property type="match status" value="1"/>
</dbReference>
<evidence type="ECO:0000256" key="7">
    <source>
        <dbReference type="ARBA" id="ARBA00022989"/>
    </source>
</evidence>
<keyword evidence="8" id="KW-0406">Ion transport</keyword>
<reference evidence="13" key="1">
    <citation type="journal article" date="2018" name="PeerJ">
        <title>Mitogenomics of Perumytilus purpuratus (Bivalvia: Mytilidae) and its implications for doubly uniparental inheritance of mitochondria.</title>
        <authorList>
            <person name="Smietanka B."/>
            <person name="Lubosny M."/>
            <person name="Przylucka A."/>
            <person name="Gerard K."/>
            <person name="Burzynski A."/>
        </authorList>
    </citation>
    <scope>NUCLEOTIDE SEQUENCE</scope>
    <source>
        <strain evidence="13">F-north</strain>
    </source>
</reference>
<keyword evidence="7 12" id="KW-1133">Transmembrane helix</keyword>
<dbReference type="InterPro" id="IPR035908">
    <property type="entry name" value="F0_ATP_A_sf"/>
</dbReference>
<dbReference type="InterPro" id="IPR000568">
    <property type="entry name" value="ATP_synth_F0_asu"/>
</dbReference>
<sequence length="234" mass="26458">MLMDVFSVFDDKNFNSFPVSGVVWILSLFFLLSFVNKLLWGQLSGVKNIFVMLNLFSLDIVNKVAGFRLTGYSLIISSLFVMLLWSNLTSCTPYFFPLSCHMPFSVLFSMSIWVSLVLSSLFNSWEQVIGSLVPSGSPMSFSPLLVVIEIVSSGVRPMTLVMRLVFNLVTGQILFGLLSEMLEKNVLMLNIFNVGLLGVAMVVYFLFEFVVCFLQSYIFCVLLCMYSEDHSSWH</sequence>
<evidence type="ECO:0000256" key="1">
    <source>
        <dbReference type="ARBA" id="ARBA00004141"/>
    </source>
</evidence>
<dbReference type="GO" id="GO:0046933">
    <property type="term" value="F:proton-transporting ATP synthase activity, rotational mechanism"/>
    <property type="evidence" value="ECO:0007669"/>
    <property type="project" value="TreeGrafter"/>
</dbReference>
<dbReference type="AlphaFoldDB" id="A0A346KL23"/>
<evidence type="ECO:0000256" key="11">
    <source>
        <dbReference type="RuleBase" id="RU004450"/>
    </source>
</evidence>
<evidence type="ECO:0000256" key="12">
    <source>
        <dbReference type="SAM" id="Phobius"/>
    </source>
</evidence>
<dbReference type="GO" id="GO:0005743">
    <property type="term" value="C:mitochondrial inner membrane"/>
    <property type="evidence" value="ECO:0007669"/>
    <property type="project" value="UniProtKB-SubCell"/>
</dbReference>
<evidence type="ECO:0000256" key="8">
    <source>
        <dbReference type="ARBA" id="ARBA00023065"/>
    </source>
</evidence>
<evidence type="ECO:0000256" key="9">
    <source>
        <dbReference type="ARBA" id="ARBA00023136"/>
    </source>
</evidence>
<accession>A0A346KL23</accession>
<keyword evidence="6" id="KW-0375">Hydrogen ion transport</keyword>
<feature type="transmembrane region" description="Helical" evidence="12">
    <location>
        <begin position="71"/>
        <end position="88"/>
    </location>
</feature>
<keyword evidence="9 12" id="KW-0472">Membrane</keyword>
<evidence type="ECO:0000256" key="3">
    <source>
        <dbReference type="ARBA" id="ARBA00022448"/>
    </source>
</evidence>
<dbReference type="PANTHER" id="PTHR11410">
    <property type="entry name" value="ATP SYNTHASE SUBUNIT A"/>
    <property type="match status" value="1"/>
</dbReference>
<comment type="subcellular location">
    <subcellularLocation>
        <location evidence="1">Membrane</location>
        <topology evidence="1">Multi-pass membrane protein</topology>
    </subcellularLocation>
    <subcellularLocation>
        <location evidence="11">Mitochondrion inner membrane</location>
        <topology evidence="11">Multi-pass membrane protein</topology>
    </subcellularLocation>
</comment>
<keyword evidence="10" id="KW-0066">ATP synthesis</keyword>
<feature type="transmembrane region" description="Helical" evidence="12">
    <location>
        <begin position="100"/>
        <end position="122"/>
    </location>
</feature>
<dbReference type="Gene3D" id="1.20.120.220">
    <property type="entry name" value="ATP synthase, F0 complex, subunit A"/>
    <property type="match status" value="1"/>
</dbReference>
<keyword evidence="4" id="KW-0138">CF(0)</keyword>
<dbReference type="PRINTS" id="PR00123">
    <property type="entry name" value="ATPASEA"/>
</dbReference>
<evidence type="ECO:0000256" key="10">
    <source>
        <dbReference type="ARBA" id="ARBA00023310"/>
    </source>
</evidence>